<dbReference type="STRING" id="1958950.BZK31_14795"/>
<dbReference type="Gene3D" id="3.90.1170.20">
    <property type="entry name" value="Quinolinate phosphoribosyl transferase, N-terminal domain"/>
    <property type="match status" value="1"/>
</dbReference>
<comment type="pathway">
    <text evidence="2">Cofactor biosynthesis; NAD(+) biosynthesis; nicotinate D-ribonucleotide from quinolinate: step 1/1.</text>
</comment>
<proteinExistence type="inferred from homology"/>
<dbReference type="UniPathway" id="UPA00253">
    <property type="reaction ID" value="UER00331"/>
</dbReference>
<dbReference type="CDD" id="cd01572">
    <property type="entry name" value="QPRTase"/>
    <property type="match status" value="1"/>
</dbReference>
<dbReference type="GO" id="GO:0004514">
    <property type="term" value="F:nicotinate-nucleotide diphosphorylase (carboxylating) activity"/>
    <property type="evidence" value="ECO:0007669"/>
    <property type="project" value="UniProtKB-EC"/>
</dbReference>
<evidence type="ECO:0000256" key="4">
    <source>
        <dbReference type="ARBA" id="ARBA00011944"/>
    </source>
</evidence>
<sequence>MPNLRLAALTAEIEANVRRALLEDVGSGDITAQLIPQGRLAKATIISRDAAVIAGTAWVDTVFRQLDPRVAVHWQVSDGDRVSPNQTLFHLEGPARSLLTGERSALNFLQMLSGVATRARHFADMVAGTQVKLLDTRKTLPGLRLAQKYAVTCGGCHNHRIGLYDAFLIKENHIAACGGIAQAIETAHKIAPGKPVEVEVESLAELKQALDAGADIVMLDELSLDDMREAVRLNAGRARLEASGGINDDTLRTIAETGVDYISIGAMTKDVKAVDLSMRLSA</sequence>
<dbReference type="GO" id="GO:0009435">
    <property type="term" value="P:NAD+ biosynthetic process"/>
    <property type="evidence" value="ECO:0007669"/>
    <property type="project" value="UniProtKB-UniPathway"/>
</dbReference>
<evidence type="ECO:0000259" key="12">
    <source>
        <dbReference type="Pfam" id="PF02749"/>
    </source>
</evidence>
<dbReference type="InterPro" id="IPR027277">
    <property type="entry name" value="NadC/ModD"/>
</dbReference>
<evidence type="ECO:0000256" key="5">
    <source>
        <dbReference type="ARBA" id="ARBA00022642"/>
    </source>
</evidence>
<evidence type="ECO:0000256" key="7">
    <source>
        <dbReference type="ARBA" id="ARBA00022679"/>
    </source>
</evidence>
<feature type="binding site" evidence="10">
    <location>
        <begin position="243"/>
        <end position="245"/>
    </location>
    <ligand>
        <name>substrate</name>
    </ligand>
</feature>
<evidence type="ECO:0000256" key="9">
    <source>
        <dbReference type="PIRNR" id="PIRNR006250"/>
    </source>
</evidence>
<dbReference type="Proteomes" id="UP000192815">
    <property type="component" value="Unassembled WGS sequence"/>
</dbReference>
<feature type="binding site" evidence="10">
    <location>
        <position position="170"/>
    </location>
    <ligand>
        <name>substrate</name>
    </ligand>
</feature>
<accession>A0A1X0N4W0</accession>
<dbReference type="Pfam" id="PF02749">
    <property type="entry name" value="QRPTase_N"/>
    <property type="match status" value="1"/>
</dbReference>
<organism evidence="13 14">
    <name type="scientific">Pseudomonas floridensis</name>
    <dbReference type="NCBI Taxonomy" id="1958950"/>
    <lineage>
        <taxon>Bacteria</taxon>
        <taxon>Pseudomonadati</taxon>
        <taxon>Pseudomonadota</taxon>
        <taxon>Gammaproteobacteria</taxon>
        <taxon>Pseudomonadales</taxon>
        <taxon>Pseudomonadaceae</taxon>
        <taxon>Pseudomonas</taxon>
    </lineage>
</organism>
<evidence type="ECO:0000256" key="1">
    <source>
        <dbReference type="ARBA" id="ARBA00003237"/>
    </source>
</evidence>
<comment type="similarity">
    <text evidence="3 9">Belongs to the NadC/ModD family.</text>
</comment>
<dbReference type="InterPro" id="IPR004393">
    <property type="entry name" value="NadC"/>
</dbReference>
<evidence type="ECO:0000256" key="6">
    <source>
        <dbReference type="ARBA" id="ARBA00022676"/>
    </source>
</evidence>
<feature type="binding site" evidence="10">
    <location>
        <position position="103"/>
    </location>
    <ligand>
        <name>substrate</name>
    </ligand>
</feature>
<dbReference type="InterPro" id="IPR002638">
    <property type="entry name" value="Quinolinate_PRibosylTrfase_C"/>
</dbReference>
<comment type="caution">
    <text evidence="13">The sequence shown here is derived from an EMBL/GenBank/DDBJ whole genome shotgun (WGS) entry which is preliminary data.</text>
</comment>
<dbReference type="AlphaFoldDB" id="A0A1X0N4W0"/>
<reference evidence="14" key="1">
    <citation type="submission" date="2017-02" db="EMBL/GenBank/DDBJ databases">
        <title>Pseudomonas floridae sp. nov., a novel pathogenic bacterial species isolated from tomato.</title>
        <authorList>
            <person name="Timilsina S."/>
            <person name="Vallad G.E."/>
            <person name="Jones J.B."/>
        </authorList>
    </citation>
    <scope>NUCLEOTIDE SEQUENCE [LARGE SCALE GENOMIC DNA]</scope>
    <source>
        <strain evidence="14">GEV388</strain>
    </source>
</reference>
<dbReference type="GO" id="GO:0034213">
    <property type="term" value="P:quinolinate catabolic process"/>
    <property type="evidence" value="ECO:0007669"/>
    <property type="project" value="TreeGrafter"/>
</dbReference>
<dbReference type="InterPro" id="IPR013785">
    <property type="entry name" value="Aldolase_TIM"/>
</dbReference>
<evidence type="ECO:0000256" key="8">
    <source>
        <dbReference type="ARBA" id="ARBA00033102"/>
    </source>
</evidence>
<feature type="binding site" evidence="10">
    <location>
        <begin position="136"/>
        <end position="138"/>
    </location>
    <ligand>
        <name>substrate</name>
    </ligand>
</feature>
<dbReference type="OrthoDB" id="9782546at2"/>
<comment type="function">
    <text evidence="1">Involved in the catabolism of quinolinic acid (QA).</text>
</comment>
<dbReference type="SUPFAM" id="SSF51690">
    <property type="entry name" value="Nicotinate/Quinolinate PRTase C-terminal domain-like"/>
    <property type="match status" value="1"/>
</dbReference>
<feature type="binding site" evidence="10">
    <location>
        <position position="199"/>
    </location>
    <ligand>
        <name>substrate</name>
    </ligand>
</feature>
<dbReference type="FunFam" id="3.20.20.70:FF:000030">
    <property type="entry name" value="Nicotinate-nucleotide pyrophosphorylase, carboxylating"/>
    <property type="match status" value="1"/>
</dbReference>
<evidence type="ECO:0000256" key="10">
    <source>
        <dbReference type="PIRSR" id="PIRSR006250-1"/>
    </source>
</evidence>
<dbReference type="InterPro" id="IPR022412">
    <property type="entry name" value="Quinolinate_PRibosylTrfase_N"/>
</dbReference>
<dbReference type="FunFam" id="3.90.1170.20:FF:000007">
    <property type="entry name" value="Nicotinate-nucleotide pyrophosphorylase (Carboxylating)"/>
    <property type="match status" value="1"/>
</dbReference>
<dbReference type="EC" id="2.4.2.19" evidence="4"/>
<dbReference type="PIRSF" id="PIRSF006250">
    <property type="entry name" value="NadC_ModD"/>
    <property type="match status" value="1"/>
</dbReference>
<dbReference type="EMBL" id="MUIO01000055">
    <property type="protein sequence ID" value="ORC58545.1"/>
    <property type="molecule type" value="Genomic_DNA"/>
</dbReference>
<evidence type="ECO:0000259" key="11">
    <source>
        <dbReference type="Pfam" id="PF01729"/>
    </source>
</evidence>
<dbReference type="PANTHER" id="PTHR32179:SF3">
    <property type="entry name" value="NICOTINATE-NUCLEOTIDE PYROPHOSPHORYLASE [CARBOXYLATING]"/>
    <property type="match status" value="1"/>
</dbReference>
<name>A0A1X0N4W0_9PSED</name>
<evidence type="ECO:0000256" key="2">
    <source>
        <dbReference type="ARBA" id="ARBA00004893"/>
    </source>
</evidence>
<keyword evidence="14" id="KW-1185">Reference proteome</keyword>
<dbReference type="Pfam" id="PF01729">
    <property type="entry name" value="QRPTase_C"/>
    <property type="match status" value="1"/>
</dbReference>
<dbReference type="NCBIfam" id="TIGR00078">
    <property type="entry name" value="nadC"/>
    <property type="match status" value="1"/>
</dbReference>
<feature type="binding site" evidence="10">
    <location>
        <begin position="264"/>
        <end position="266"/>
    </location>
    <ligand>
        <name>substrate</name>
    </ligand>
</feature>
<feature type="domain" description="Quinolinate phosphoribosyl transferase N-terminal" evidence="12">
    <location>
        <begin position="29"/>
        <end position="113"/>
    </location>
</feature>
<dbReference type="PANTHER" id="PTHR32179">
    <property type="entry name" value="NICOTINATE-NUCLEOTIDE PYROPHOSPHORYLASE [CARBOXYLATING]"/>
    <property type="match status" value="1"/>
</dbReference>
<gene>
    <name evidence="13" type="ORF">BZK31_14795</name>
</gene>
<keyword evidence="5" id="KW-0662">Pyridine nucleotide biosynthesis</keyword>
<evidence type="ECO:0000256" key="3">
    <source>
        <dbReference type="ARBA" id="ARBA00009400"/>
    </source>
</evidence>
<dbReference type="GO" id="GO:0005737">
    <property type="term" value="C:cytoplasm"/>
    <property type="evidence" value="ECO:0007669"/>
    <property type="project" value="TreeGrafter"/>
</dbReference>
<evidence type="ECO:0000313" key="14">
    <source>
        <dbReference type="Proteomes" id="UP000192815"/>
    </source>
</evidence>
<keyword evidence="6 9" id="KW-0328">Glycosyltransferase</keyword>
<dbReference type="InterPro" id="IPR036068">
    <property type="entry name" value="Nicotinate_pribotase-like_C"/>
</dbReference>
<protein>
    <recommendedName>
        <fullName evidence="4">nicotinate-nucleotide diphosphorylase (carboxylating)</fullName>
        <ecNumber evidence="4">2.4.2.19</ecNumber>
    </recommendedName>
    <alternativeName>
        <fullName evidence="8">Quinolinate phosphoribosyltransferase [decarboxylating]</fullName>
    </alternativeName>
</protein>
<evidence type="ECO:0000313" key="13">
    <source>
        <dbReference type="EMBL" id="ORC58545.1"/>
    </source>
</evidence>
<feature type="domain" description="Quinolinate phosphoribosyl transferase C-terminal" evidence="11">
    <location>
        <begin position="115"/>
        <end position="279"/>
    </location>
</feature>
<feature type="binding site" evidence="10">
    <location>
        <position position="220"/>
    </location>
    <ligand>
        <name>substrate</name>
    </ligand>
</feature>
<dbReference type="InterPro" id="IPR037128">
    <property type="entry name" value="Quinolinate_PRibosylTase_N_sf"/>
</dbReference>
<dbReference type="RefSeq" id="WP_083183695.1">
    <property type="nucleotide sequence ID" value="NZ_CBCRZR010000016.1"/>
</dbReference>
<keyword evidence="7 9" id="KW-0808">Transferase</keyword>
<feature type="binding site" evidence="10">
    <location>
        <position position="160"/>
    </location>
    <ligand>
        <name>substrate</name>
    </ligand>
</feature>
<dbReference type="Gene3D" id="3.20.20.70">
    <property type="entry name" value="Aldolase class I"/>
    <property type="match status" value="1"/>
</dbReference>
<dbReference type="SUPFAM" id="SSF54675">
    <property type="entry name" value="Nicotinate/Quinolinate PRTase N-terminal domain-like"/>
    <property type="match status" value="1"/>
</dbReference>